<dbReference type="EC" id="3.2.1.15" evidence="2"/>
<accession>A0A5M3MNP5</accession>
<dbReference type="PANTHER" id="PTHR31884">
    <property type="entry name" value="POLYGALACTURONASE"/>
    <property type="match status" value="1"/>
</dbReference>
<dbReference type="SUPFAM" id="SSF51126">
    <property type="entry name" value="Pectin lyase-like"/>
    <property type="match status" value="1"/>
</dbReference>
<evidence type="ECO:0000256" key="5">
    <source>
        <dbReference type="ARBA" id="ARBA00022801"/>
    </source>
</evidence>
<evidence type="ECO:0000256" key="1">
    <source>
        <dbReference type="ARBA" id="ARBA00008834"/>
    </source>
</evidence>
<keyword evidence="5 11" id="KW-0378">Hydrolase</keyword>
<evidence type="ECO:0000256" key="6">
    <source>
        <dbReference type="ARBA" id="ARBA00023157"/>
    </source>
</evidence>
<sequence length="362" mass="37292">MLPWTSLALLVPYVVAAPASTECTGTISSLDDVTDAVKCTTINIESFTVTAGETFSLDLASGTTVNVKGDVTFGYKEWDGPLFELKGDSVTFNGNGYKFDGNGADYWDGQGTNGGTTKPHPMLKVEASGTISDVYVLNSPAQAWSIDNTGTIELTGITVDNSAGNSANSASGSDPAGHNTDGFDVSGSDVTITNSKVINQDDCLAINKGSNIVFSDNTCEDGHGISIGSISSDKTVSDVTISGNTVTNSQQGLRIKSDKSATGSSVKSVTYTNNKATGITKYGILITQSYPDSDGTPGTGTTFEEINFTGGATTVETTSDADMVVVDCGSGSCSGTWDWSDLTVSGGKDGTINNADISGFTQ</sequence>
<dbReference type="GO" id="GO:0071555">
    <property type="term" value="P:cell wall organization"/>
    <property type="evidence" value="ECO:0007669"/>
    <property type="project" value="UniProtKB-KW"/>
</dbReference>
<dbReference type="InterPro" id="IPR011050">
    <property type="entry name" value="Pectin_lyase_fold/virulence"/>
</dbReference>
<evidence type="ECO:0000256" key="7">
    <source>
        <dbReference type="ARBA" id="ARBA00023295"/>
    </source>
</evidence>
<proteinExistence type="inferred from homology"/>
<dbReference type="OrthoDB" id="1546079at2759"/>
<dbReference type="Gene3D" id="2.160.20.10">
    <property type="entry name" value="Single-stranded right-handed beta-helix, Pectin lyase-like"/>
    <property type="match status" value="1"/>
</dbReference>
<evidence type="ECO:0000256" key="10">
    <source>
        <dbReference type="PROSITE-ProRule" id="PRU10052"/>
    </source>
</evidence>
<dbReference type="AlphaFoldDB" id="A0A5M3MNP5"/>
<dbReference type="KEGG" id="cput:CONPUDRAFT_125484"/>
<dbReference type="GO" id="GO:0045490">
    <property type="term" value="P:pectin catabolic process"/>
    <property type="evidence" value="ECO:0007669"/>
    <property type="project" value="TreeGrafter"/>
</dbReference>
<evidence type="ECO:0000256" key="4">
    <source>
        <dbReference type="ARBA" id="ARBA00022737"/>
    </source>
</evidence>
<evidence type="ECO:0000256" key="12">
    <source>
        <dbReference type="SAM" id="SignalP"/>
    </source>
</evidence>
<dbReference type="Pfam" id="PF00295">
    <property type="entry name" value="Glyco_hydro_28"/>
    <property type="match status" value="1"/>
</dbReference>
<feature type="signal peptide" evidence="12">
    <location>
        <begin position="1"/>
        <end position="16"/>
    </location>
</feature>
<evidence type="ECO:0000313" key="14">
    <source>
        <dbReference type="Proteomes" id="UP000053558"/>
    </source>
</evidence>
<feature type="chain" id="PRO_5024302631" description="endo-polygalacturonase" evidence="12">
    <location>
        <begin position="17"/>
        <end position="362"/>
    </location>
</feature>
<name>A0A5M3MNP5_CONPW</name>
<dbReference type="InterPro" id="IPR050434">
    <property type="entry name" value="Glycosyl_hydrlase_28"/>
</dbReference>
<comment type="caution">
    <text evidence="13">The sequence shown here is derived from an EMBL/GenBank/DDBJ whole genome shotgun (WGS) entry which is preliminary data.</text>
</comment>
<evidence type="ECO:0000256" key="11">
    <source>
        <dbReference type="RuleBase" id="RU361169"/>
    </source>
</evidence>
<dbReference type="GO" id="GO:0004650">
    <property type="term" value="F:polygalacturonase activity"/>
    <property type="evidence" value="ECO:0007669"/>
    <property type="project" value="UniProtKB-EC"/>
</dbReference>
<protein>
    <recommendedName>
        <fullName evidence="2">endo-polygalacturonase</fullName>
        <ecNumber evidence="2">3.2.1.15</ecNumber>
    </recommendedName>
</protein>
<dbReference type="InterPro" id="IPR012334">
    <property type="entry name" value="Pectin_lyas_fold"/>
</dbReference>
<dbReference type="GO" id="GO:0005576">
    <property type="term" value="C:extracellular region"/>
    <property type="evidence" value="ECO:0007669"/>
    <property type="project" value="TreeGrafter"/>
</dbReference>
<evidence type="ECO:0000313" key="13">
    <source>
        <dbReference type="EMBL" id="EIW80657.1"/>
    </source>
</evidence>
<comment type="catalytic activity">
    <reaction evidence="9">
        <text>(1,4-alpha-D-galacturonosyl)n+m + H2O = (1,4-alpha-D-galacturonosyl)n + (1,4-alpha-D-galacturonosyl)m.</text>
        <dbReference type="EC" id="3.2.1.15"/>
    </reaction>
</comment>
<feature type="active site" evidence="10">
    <location>
        <position position="223"/>
    </location>
</feature>
<dbReference type="PROSITE" id="PS00502">
    <property type="entry name" value="POLYGALACTURONASE"/>
    <property type="match status" value="1"/>
</dbReference>
<keyword evidence="3 12" id="KW-0732">Signal</keyword>
<evidence type="ECO:0000256" key="3">
    <source>
        <dbReference type="ARBA" id="ARBA00022729"/>
    </source>
</evidence>
<dbReference type="SMART" id="SM00710">
    <property type="entry name" value="PbH1"/>
    <property type="match status" value="5"/>
</dbReference>
<dbReference type="EMBL" id="JH711579">
    <property type="protein sequence ID" value="EIW80657.1"/>
    <property type="molecule type" value="Genomic_DNA"/>
</dbReference>
<dbReference type="InterPro" id="IPR000743">
    <property type="entry name" value="Glyco_hydro_28"/>
</dbReference>
<dbReference type="PANTHER" id="PTHR31884:SF1">
    <property type="entry name" value="POLYGALACTURONASE"/>
    <property type="match status" value="1"/>
</dbReference>
<dbReference type="GeneID" id="19199901"/>
<organism evidence="13 14">
    <name type="scientific">Coniophora puteana (strain RWD-64-598)</name>
    <name type="common">Brown rot fungus</name>
    <dbReference type="NCBI Taxonomy" id="741705"/>
    <lineage>
        <taxon>Eukaryota</taxon>
        <taxon>Fungi</taxon>
        <taxon>Dikarya</taxon>
        <taxon>Basidiomycota</taxon>
        <taxon>Agaricomycotina</taxon>
        <taxon>Agaricomycetes</taxon>
        <taxon>Agaricomycetidae</taxon>
        <taxon>Boletales</taxon>
        <taxon>Coniophorineae</taxon>
        <taxon>Coniophoraceae</taxon>
        <taxon>Coniophora</taxon>
    </lineage>
</organism>
<keyword evidence="4" id="KW-0677">Repeat</keyword>
<keyword evidence="6" id="KW-1015">Disulfide bond</keyword>
<dbReference type="OMA" id="EGACADW"/>
<evidence type="ECO:0000256" key="2">
    <source>
        <dbReference type="ARBA" id="ARBA00012736"/>
    </source>
</evidence>
<dbReference type="InterPro" id="IPR006626">
    <property type="entry name" value="PbH1"/>
</dbReference>
<comment type="similarity">
    <text evidence="1 11">Belongs to the glycosyl hydrolase 28 family.</text>
</comment>
<keyword evidence="8" id="KW-0961">Cell wall biogenesis/degradation</keyword>
<gene>
    <name evidence="13" type="ORF">CONPUDRAFT_125484</name>
</gene>
<dbReference type="RefSeq" id="XP_007769550.1">
    <property type="nucleotide sequence ID" value="XM_007771360.1"/>
</dbReference>
<dbReference type="Proteomes" id="UP000053558">
    <property type="component" value="Unassembled WGS sequence"/>
</dbReference>
<keyword evidence="14" id="KW-1185">Reference proteome</keyword>
<keyword evidence="7 11" id="KW-0326">Glycosidase</keyword>
<evidence type="ECO:0000256" key="8">
    <source>
        <dbReference type="ARBA" id="ARBA00023316"/>
    </source>
</evidence>
<reference evidence="14" key="1">
    <citation type="journal article" date="2012" name="Science">
        <title>The Paleozoic origin of enzymatic lignin decomposition reconstructed from 31 fungal genomes.</title>
        <authorList>
            <person name="Floudas D."/>
            <person name="Binder M."/>
            <person name="Riley R."/>
            <person name="Barry K."/>
            <person name="Blanchette R.A."/>
            <person name="Henrissat B."/>
            <person name="Martinez A.T."/>
            <person name="Otillar R."/>
            <person name="Spatafora J.W."/>
            <person name="Yadav J.S."/>
            <person name="Aerts A."/>
            <person name="Benoit I."/>
            <person name="Boyd A."/>
            <person name="Carlson A."/>
            <person name="Copeland A."/>
            <person name="Coutinho P.M."/>
            <person name="de Vries R.P."/>
            <person name="Ferreira P."/>
            <person name="Findley K."/>
            <person name="Foster B."/>
            <person name="Gaskell J."/>
            <person name="Glotzer D."/>
            <person name="Gorecki P."/>
            <person name="Heitman J."/>
            <person name="Hesse C."/>
            <person name="Hori C."/>
            <person name="Igarashi K."/>
            <person name="Jurgens J.A."/>
            <person name="Kallen N."/>
            <person name="Kersten P."/>
            <person name="Kohler A."/>
            <person name="Kuees U."/>
            <person name="Kumar T.K.A."/>
            <person name="Kuo A."/>
            <person name="LaButti K."/>
            <person name="Larrondo L.F."/>
            <person name="Lindquist E."/>
            <person name="Ling A."/>
            <person name="Lombard V."/>
            <person name="Lucas S."/>
            <person name="Lundell T."/>
            <person name="Martin R."/>
            <person name="McLaughlin D.J."/>
            <person name="Morgenstern I."/>
            <person name="Morin E."/>
            <person name="Murat C."/>
            <person name="Nagy L.G."/>
            <person name="Nolan M."/>
            <person name="Ohm R.A."/>
            <person name="Patyshakuliyeva A."/>
            <person name="Rokas A."/>
            <person name="Ruiz-Duenas F.J."/>
            <person name="Sabat G."/>
            <person name="Salamov A."/>
            <person name="Samejima M."/>
            <person name="Schmutz J."/>
            <person name="Slot J.C."/>
            <person name="St John F."/>
            <person name="Stenlid J."/>
            <person name="Sun H."/>
            <person name="Sun S."/>
            <person name="Syed K."/>
            <person name="Tsang A."/>
            <person name="Wiebenga A."/>
            <person name="Young D."/>
            <person name="Pisabarro A."/>
            <person name="Eastwood D.C."/>
            <person name="Martin F."/>
            <person name="Cullen D."/>
            <person name="Grigoriev I.V."/>
            <person name="Hibbett D.S."/>
        </authorList>
    </citation>
    <scope>NUCLEOTIDE SEQUENCE [LARGE SCALE GENOMIC DNA]</scope>
    <source>
        <strain evidence="14">RWD-64-598 SS2</strain>
    </source>
</reference>
<evidence type="ECO:0000256" key="9">
    <source>
        <dbReference type="ARBA" id="ARBA00034074"/>
    </source>
</evidence>